<name>A0A6J3M4M3_9PEZI</name>
<sequence>MFEKAAQHHASTPLGRILALFHDDVGTYGELDEFANPMLSFAGAWYYRPEHENENPLTGSTFWRITHQPQWLSMEWFKRSDYSPIRLEAHPDLENSGAKWRAAFEDLLCVSLGKPMDAKKNYALQLQTSKYPNPTLLGPGMRWLADLQGRGVLPPLLPRTYSSFQARNMRTLDEVMRLVHESRADIPLGSDHAVLSCSETEQDLSDMISELVVDPVQARELRKNGTDAETWTELDMYDRLSSSSSSVWSSHVSKHAESTVDSDNQHCRGDGARRTAHDAEGSEDDLFKILTNVMSQEVNYHTRTHTSAAHGGLHSEDADDWESDHGNADNEEEPTSSAGAIKPNVLSTLTTTETIRLPDGTVTTKVVLKQRFADGREETSERSHTYREESEAREEKASKKGWFWA</sequence>
<feature type="region of interest" description="Disordered" evidence="1">
    <location>
        <begin position="370"/>
        <end position="405"/>
    </location>
</feature>
<dbReference type="GeneID" id="54365447"/>
<dbReference type="RefSeq" id="XP_033459894.1">
    <property type="nucleotide sequence ID" value="XM_033607648.1"/>
</dbReference>
<organism evidence="3">
    <name type="scientific">Dissoconium aciculare CBS 342.82</name>
    <dbReference type="NCBI Taxonomy" id="1314786"/>
    <lineage>
        <taxon>Eukaryota</taxon>
        <taxon>Fungi</taxon>
        <taxon>Dikarya</taxon>
        <taxon>Ascomycota</taxon>
        <taxon>Pezizomycotina</taxon>
        <taxon>Dothideomycetes</taxon>
        <taxon>Dothideomycetidae</taxon>
        <taxon>Mycosphaerellales</taxon>
        <taxon>Dissoconiaceae</taxon>
        <taxon>Dissoconium</taxon>
    </lineage>
</organism>
<feature type="region of interest" description="Disordered" evidence="1">
    <location>
        <begin position="304"/>
        <end position="344"/>
    </location>
</feature>
<protein>
    <submittedName>
        <fullName evidence="3">Uncharacterized protein</fullName>
    </submittedName>
</protein>
<reference evidence="3" key="3">
    <citation type="submission" date="2025-08" db="UniProtKB">
        <authorList>
            <consortium name="RefSeq"/>
        </authorList>
    </citation>
    <scope>IDENTIFICATION</scope>
    <source>
        <strain evidence="3">CBS 342.82</strain>
    </source>
</reference>
<dbReference type="GO" id="GO:0016491">
    <property type="term" value="F:oxidoreductase activity"/>
    <property type="evidence" value="ECO:0007669"/>
    <property type="project" value="InterPro"/>
</dbReference>
<dbReference type="Proteomes" id="UP000504637">
    <property type="component" value="Unplaced"/>
</dbReference>
<evidence type="ECO:0000313" key="2">
    <source>
        <dbReference type="Proteomes" id="UP000504637"/>
    </source>
</evidence>
<reference evidence="3" key="2">
    <citation type="submission" date="2020-04" db="EMBL/GenBank/DDBJ databases">
        <authorList>
            <consortium name="NCBI Genome Project"/>
        </authorList>
    </citation>
    <scope>NUCLEOTIDE SEQUENCE</scope>
    <source>
        <strain evidence="3">CBS 342.82</strain>
    </source>
</reference>
<dbReference type="AlphaFoldDB" id="A0A6J3M4M3"/>
<accession>A0A6J3M4M3</accession>
<evidence type="ECO:0000313" key="3">
    <source>
        <dbReference type="RefSeq" id="XP_033459894.1"/>
    </source>
</evidence>
<feature type="region of interest" description="Disordered" evidence="1">
    <location>
        <begin position="256"/>
        <end position="280"/>
    </location>
</feature>
<dbReference type="OrthoDB" id="4586300at2759"/>
<dbReference type="PROSITE" id="PS00504">
    <property type="entry name" value="FRD_SDH_FAD_BINDING"/>
    <property type="match status" value="1"/>
</dbReference>
<feature type="compositionally biased region" description="Basic and acidic residues" evidence="1">
    <location>
        <begin position="371"/>
        <end position="398"/>
    </location>
</feature>
<dbReference type="InterPro" id="IPR003952">
    <property type="entry name" value="FRD_SDH_FAD_BS"/>
</dbReference>
<evidence type="ECO:0000256" key="1">
    <source>
        <dbReference type="SAM" id="MobiDB-lite"/>
    </source>
</evidence>
<keyword evidence="2" id="KW-1185">Reference proteome</keyword>
<reference evidence="3" key="1">
    <citation type="submission" date="2020-01" db="EMBL/GenBank/DDBJ databases">
        <authorList>
            <consortium name="DOE Joint Genome Institute"/>
            <person name="Haridas S."/>
            <person name="Albert R."/>
            <person name="Binder M."/>
            <person name="Bloem J."/>
            <person name="Labutti K."/>
            <person name="Salamov A."/>
            <person name="Andreopoulos B."/>
            <person name="Baker S.E."/>
            <person name="Barry K."/>
            <person name="Bills G."/>
            <person name="Bluhm B.H."/>
            <person name="Cannon C."/>
            <person name="Castanera R."/>
            <person name="Culley D.E."/>
            <person name="Daum C."/>
            <person name="Ezra D."/>
            <person name="Gonzalez J.B."/>
            <person name="Henrissat B."/>
            <person name="Kuo A."/>
            <person name="Liang C."/>
            <person name="Lipzen A."/>
            <person name="Lutzoni F."/>
            <person name="Magnuson J."/>
            <person name="Mondo S."/>
            <person name="Nolan M."/>
            <person name="Ohm R."/>
            <person name="Pangilinan J."/>
            <person name="Park H.-J."/>
            <person name="Ramirez L."/>
            <person name="Alfaro M."/>
            <person name="Sun H."/>
            <person name="Tritt A."/>
            <person name="Yoshinaga Y."/>
            <person name="Zwiers L.-H."/>
            <person name="Turgeon B.G."/>
            <person name="Goodwin S.B."/>
            <person name="Spatafora J.W."/>
            <person name="Crous P.W."/>
            <person name="Grigoriev I.V."/>
        </authorList>
    </citation>
    <scope>NUCLEOTIDE SEQUENCE</scope>
    <source>
        <strain evidence="3">CBS 342.82</strain>
    </source>
</reference>
<proteinExistence type="predicted"/>
<gene>
    <name evidence="3" type="ORF">K489DRAFT_409969</name>
</gene>